<keyword evidence="2" id="KW-1185">Reference proteome</keyword>
<dbReference type="AlphaFoldDB" id="A0A2I1FZR1"/>
<sequence length="121" mass="14500">MKLLKRKKGNHIRIFQRKAIEKQKRFFVLVIELVDFMWEFMNHVGSTFGMNENRPHHVREIGHVEDPNSGPNAYHDINRYLRTGMAYTKVVTRANDSFFYKELKNPAMLTKSTKARIRLWY</sequence>
<gene>
    <name evidence="1" type="ORF">RhiirA4_453135</name>
</gene>
<evidence type="ECO:0000313" key="1">
    <source>
        <dbReference type="EMBL" id="PKY39860.1"/>
    </source>
</evidence>
<dbReference type="OrthoDB" id="10510016at2759"/>
<reference evidence="1 2" key="1">
    <citation type="submission" date="2015-10" db="EMBL/GenBank/DDBJ databases">
        <title>Genome analyses suggest a sexual origin of heterokaryosis in a supposedly ancient asexual fungus.</title>
        <authorList>
            <person name="Ropars J."/>
            <person name="Sedzielewska K."/>
            <person name="Noel J."/>
            <person name="Charron P."/>
            <person name="Farinelli L."/>
            <person name="Marton T."/>
            <person name="Kruger M."/>
            <person name="Pelin A."/>
            <person name="Brachmann A."/>
            <person name="Corradi N."/>
        </authorList>
    </citation>
    <scope>NUCLEOTIDE SEQUENCE [LARGE SCALE GENOMIC DNA]</scope>
    <source>
        <strain evidence="1 2">A4</strain>
    </source>
</reference>
<dbReference type="EMBL" id="LLXI01000080">
    <property type="protein sequence ID" value="PKY39860.1"/>
    <property type="molecule type" value="Genomic_DNA"/>
</dbReference>
<organism evidence="1 2">
    <name type="scientific">Rhizophagus irregularis</name>
    <dbReference type="NCBI Taxonomy" id="588596"/>
    <lineage>
        <taxon>Eukaryota</taxon>
        <taxon>Fungi</taxon>
        <taxon>Fungi incertae sedis</taxon>
        <taxon>Mucoromycota</taxon>
        <taxon>Glomeromycotina</taxon>
        <taxon>Glomeromycetes</taxon>
        <taxon>Glomerales</taxon>
        <taxon>Glomeraceae</taxon>
        <taxon>Rhizophagus</taxon>
    </lineage>
</organism>
<evidence type="ECO:0000313" key="2">
    <source>
        <dbReference type="Proteomes" id="UP000234323"/>
    </source>
</evidence>
<dbReference type="Proteomes" id="UP000234323">
    <property type="component" value="Unassembled WGS sequence"/>
</dbReference>
<accession>A0A2I1FZR1</accession>
<protein>
    <submittedName>
        <fullName evidence="1">Uncharacterized protein</fullName>
    </submittedName>
</protein>
<comment type="caution">
    <text evidence="1">The sequence shown here is derived from an EMBL/GenBank/DDBJ whole genome shotgun (WGS) entry which is preliminary data.</text>
</comment>
<name>A0A2I1FZR1_9GLOM</name>
<proteinExistence type="predicted"/>